<reference evidence="1 2" key="1">
    <citation type="journal article" date="2019" name="Commun. Biol.">
        <title>The bagworm genome reveals a unique fibroin gene that provides high tensile strength.</title>
        <authorList>
            <person name="Kono N."/>
            <person name="Nakamura H."/>
            <person name="Ohtoshi R."/>
            <person name="Tomita M."/>
            <person name="Numata K."/>
            <person name="Arakawa K."/>
        </authorList>
    </citation>
    <scope>NUCLEOTIDE SEQUENCE [LARGE SCALE GENOMIC DNA]</scope>
</reference>
<dbReference type="AlphaFoldDB" id="A0A4C1YXZ1"/>
<organism evidence="1 2">
    <name type="scientific">Eumeta variegata</name>
    <name type="common">Bagworm moth</name>
    <name type="synonym">Eumeta japonica</name>
    <dbReference type="NCBI Taxonomy" id="151549"/>
    <lineage>
        <taxon>Eukaryota</taxon>
        <taxon>Metazoa</taxon>
        <taxon>Ecdysozoa</taxon>
        <taxon>Arthropoda</taxon>
        <taxon>Hexapoda</taxon>
        <taxon>Insecta</taxon>
        <taxon>Pterygota</taxon>
        <taxon>Neoptera</taxon>
        <taxon>Endopterygota</taxon>
        <taxon>Lepidoptera</taxon>
        <taxon>Glossata</taxon>
        <taxon>Ditrysia</taxon>
        <taxon>Tineoidea</taxon>
        <taxon>Psychidae</taxon>
        <taxon>Oiketicinae</taxon>
        <taxon>Eumeta</taxon>
    </lineage>
</organism>
<accession>A0A4C1YXZ1</accession>
<comment type="caution">
    <text evidence="1">The sequence shown here is derived from an EMBL/GenBank/DDBJ whole genome shotgun (WGS) entry which is preliminary data.</text>
</comment>
<keyword evidence="2" id="KW-1185">Reference proteome</keyword>
<evidence type="ECO:0000313" key="1">
    <source>
        <dbReference type="EMBL" id="GBP80120.1"/>
    </source>
</evidence>
<sequence length="107" mass="12141">MCYAPLRGGNALRLTFILGTMRACGRARTIAEDDLEEGYLCASCGDTNMCCRLTTSSEAMLLYHYDRQTRRPTTPLTAGAWCLSPPLFRSTHRRCDRRLLVEMGRKF</sequence>
<dbReference type="Proteomes" id="UP000299102">
    <property type="component" value="Unassembled WGS sequence"/>
</dbReference>
<protein>
    <submittedName>
        <fullName evidence="1">Uncharacterized protein</fullName>
    </submittedName>
</protein>
<proteinExistence type="predicted"/>
<name>A0A4C1YXZ1_EUMVA</name>
<dbReference type="EMBL" id="BGZK01001446">
    <property type="protein sequence ID" value="GBP80120.1"/>
    <property type="molecule type" value="Genomic_DNA"/>
</dbReference>
<evidence type="ECO:0000313" key="2">
    <source>
        <dbReference type="Proteomes" id="UP000299102"/>
    </source>
</evidence>
<gene>
    <name evidence="1" type="ORF">EVAR_55938_1</name>
</gene>